<evidence type="ECO:0000313" key="3">
    <source>
        <dbReference type="Proteomes" id="UP000028073"/>
    </source>
</evidence>
<evidence type="ECO:0000256" key="1">
    <source>
        <dbReference type="SAM" id="MobiDB-lite"/>
    </source>
</evidence>
<keyword evidence="3" id="KW-1185">Reference proteome</keyword>
<comment type="caution">
    <text evidence="2">The sequence shown here is derived from an EMBL/GenBank/DDBJ whole genome shotgun (WGS) entry which is preliminary data.</text>
</comment>
<dbReference type="Proteomes" id="UP000028073">
    <property type="component" value="Unassembled WGS sequence"/>
</dbReference>
<dbReference type="EMBL" id="JOKH01000003">
    <property type="protein sequence ID" value="KEQ17614.1"/>
    <property type="molecule type" value="Genomic_DNA"/>
</dbReference>
<name>A0A081NGP1_9GAMM</name>
<feature type="compositionally biased region" description="Basic and acidic residues" evidence="1">
    <location>
        <begin position="17"/>
        <end position="26"/>
    </location>
</feature>
<protein>
    <submittedName>
        <fullName evidence="2">Uncharacterized protein</fullName>
    </submittedName>
</protein>
<accession>A0A081NGP1</accession>
<feature type="compositionally biased region" description="Basic residues" evidence="1">
    <location>
        <begin position="49"/>
        <end position="60"/>
    </location>
</feature>
<feature type="region of interest" description="Disordered" evidence="1">
    <location>
        <begin position="1"/>
        <end position="60"/>
    </location>
</feature>
<organism evidence="2 3">
    <name type="scientific">Endozoicomonas numazuensis</name>
    <dbReference type="NCBI Taxonomy" id="1137799"/>
    <lineage>
        <taxon>Bacteria</taxon>
        <taxon>Pseudomonadati</taxon>
        <taxon>Pseudomonadota</taxon>
        <taxon>Gammaproteobacteria</taxon>
        <taxon>Oceanospirillales</taxon>
        <taxon>Endozoicomonadaceae</taxon>
        <taxon>Endozoicomonas</taxon>
    </lineage>
</organism>
<proteinExistence type="predicted"/>
<sequence length="60" mass="6943">MHYAELIDDGPNQLVPAEEKSKDSRRPQNKKPAGKFQKARGGQWDNRAPRKKPSTRSKRR</sequence>
<evidence type="ECO:0000313" key="2">
    <source>
        <dbReference type="EMBL" id="KEQ17614.1"/>
    </source>
</evidence>
<reference evidence="2 3" key="1">
    <citation type="submission" date="2014-06" db="EMBL/GenBank/DDBJ databases">
        <title>Whole Genome Sequences of Three Symbiotic Endozoicomonas Bacteria.</title>
        <authorList>
            <person name="Neave M.J."/>
            <person name="Apprill A."/>
            <person name="Voolstra C.R."/>
        </authorList>
    </citation>
    <scope>NUCLEOTIDE SEQUENCE [LARGE SCALE GENOMIC DNA]</scope>
    <source>
        <strain evidence="2 3">DSM 25634</strain>
    </source>
</reference>
<gene>
    <name evidence="2" type="ORF">GZ78_17965</name>
</gene>
<dbReference type="AlphaFoldDB" id="A0A081NGP1"/>